<gene>
    <name evidence="12" type="primary">dapA</name>
    <name evidence="16" type="ORF">IAB08_03995</name>
</gene>
<dbReference type="NCBIfam" id="TIGR00674">
    <property type="entry name" value="dapA"/>
    <property type="match status" value="1"/>
</dbReference>
<keyword evidence="9 12" id="KW-0456">Lyase</keyword>
<dbReference type="PRINTS" id="PR00146">
    <property type="entry name" value="DHPICSNTHASE"/>
</dbReference>
<dbReference type="GO" id="GO:0005829">
    <property type="term" value="C:cytosol"/>
    <property type="evidence" value="ECO:0007669"/>
    <property type="project" value="TreeGrafter"/>
</dbReference>
<feature type="active site" description="Proton donor/acceptor" evidence="12 14">
    <location>
        <position position="138"/>
    </location>
</feature>
<dbReference type="SMART" id="SM01130">
    <property type="entry name" value="DHDPS"/>
    <property type="match status" value="1"/>
</dbReference>
<dbReference type="GO" id="GO:0008840">
    <property type="term" value="F:4-hydroxy-tetrahydrodipicolinate synthase activity"/>
    <property type="evidence" value="ECO:0007669"/>
    <property type="project" value="UniProtKB-UniRule"/>
</dbReference>
<protein>
    <recommendedName>
        <fullName evidence="4 12">4-hydroxy-tetrahydrodipicolinate synthase</fullName>
        <shortName evidence="12">HTPA synthase</shortName>
        <ecNumber evidence="4 12">4.3.3.7</ecNumber>
    </recommendedName>
</protein>
<comment type="caution">
    <text evidence="16">The sequence shown here is derived from an EMBL/GenBank/DDBJ whole genome shotgun (WGS) entry which is preliminary data.</text>
</comment>
<dbReference type="CDD" id="cd00950">
    <property type="entry name" value="DHDPS"/>
    <property type="match status" value="1"/>
</dbReference>
<comment type="caution">
    <text evidence="12">Was originally thought to be a dihydrodipicolinate synthase (DHDPS), catalyzing the condensation of (S)-aspartate-beta-semialdehyde [(S)-ASA] and pyruvate to dihydrodipicolinate (DHDP). However, it was shown in E.coli that the product of the enzymatic reaction is not dihydrodipicolinate but in fact (4S)-4-hydroxy-2,3,4,5-tetrahydro-(2S)-dipicolinic acid (HTPA), and that the consecutive dehydration reaction leading to DHDP is not spontaneous but catalyzed by DapB.</text>
</comment>
<dbReference type="Gene3D" id="3.20.20.70">
    <property type="entry name" value="Aldolase class I"/>
    <property type="match status" value="1"/>
</dbReference>
<comment type="catalytic activity">
    <reaction evidence="11 12">
        <text>L-aspartate 4-semialdehyde + pyruvate = (2S,4S)-4-hydroxy-2,3,4,5-tetrahydrodipicolinate + H2O + H(+)</text>
        <dbReference type="Rhea" id="RHEA:34171"/>
        <dbReference type="ChEBI" id="CHEBI:15361"/>
        <dbReference type="ChEBI" id="CHEBI:15377"/>
        <dbReference type="ChEBI" id="CHEBI:15378"/>
        <dbReference type="ChEBI" id="CHEBI:67139"/>
        <dbReference type="ChEBI" id="CHEBI:537519"/>
        <dbReference type="EC" id="4.3.3.7"/>
    </reaction>
</comment>
<dbReference type="PIRSF" id="PIRSF001365">
    <property type="entry name" value="DHDPS"/>
    <property type="match status" value="1"/>
</dbReference>
<evidence type="ECO:0000313" key="17">
    <source>
        <dbReference type="Proteomes" id="UP000823612"/>
    </source>
</evidence>
<comment type="subunit">
    <text evidence="12">Homotetramer; dimer of dimers.</text>
</comment>
<evidence type="ECO:0000256" key="2">
    <source>
        <dbReference type="ARBA" id="ARBA00005120"/>
    </source>
</evidence>
<feature type="binding site" evidence="12 15">
    <location>
        <position position="209"/>
    </location>
    <ligand>
        <name>pyruvate</name>
        <dbReference type="ChEBI" id="CHEBI:15361"/>
    </ligand>
</feature>
<reference evidence="16" key="1">
    <citation type="submission" date="2020-10" db="EMBL/GenBank/DDBJ databases">
        <authorList>
            <person name="Gilroy R."/>
        </authorList>
    </citation>
    <scope>NUCLEOTIDE SEQUENCE</scope>
    <source>
        <strain evidence="16">2889</strain>
    </source>
</reference>
<feature type="site" description="Part of a proton relay during catalysis" evidence="12">
    <location>
        <position position="112"/>
    </location>
</feature>
<dbReference type="Proteomes" id="UP000823612">
    <property type="component" value="Unassembled WGS sequence"/>
</dbReference>
<keyword evidence="6 12" id="KW-0028">Amino-acid biosynthesis</keyword>
<comment type="subcellular location">
    <subcellularLocation>
        <location evidence="12">Cytoplasm</location>
    </subcellularLocation>
</comment>
<sequence>MENDKRLRGVGTALVTPFTKKGDIDFEALERVVEFSIDGGVDFLVALGTTGESPTLSSEEKREVCAAVARFNRGRLPLVMGMGGNDTASLLKQIGKTDFSGYSYILSVAPYYNKPGQRGLYAHFKAVAEASPVPVIVYNIPSRCGANIEPETIVKLAESVPNIAAVKEASGLIVKISEILRDRPAHFSVLSGDDSLTLPLVAMGADGVISTAANLLPKEMAQIVRGVQEGNLAMAQQLHYRISEILKLFFEQGNPPGIKAGLHIRGLCENVLRLPLVPVTRNLYGRMEAELAKLS</sequence>
<dbReference type="AlphaFoldDB" id="A0A9D9H109"/>
<dbReference type="GO" id="GO:0019877">
    <property type="term" value="P:diaminopimelate biosynthetic process"/>
    <property type="evidence" value="ECO:0007669"/>
    <property type="project" value="UniProtKB-UniRule"/>
</dbReference>
<comment type="similarity">
    <text evidence="3 12 13">Belongs to the DapA family.</text>
</comment>
<evidence type="ECO:0000256" key="7">
    <source>
        <dbReference type="ARBA" id="ARBA00022915"/>
    </source>
</evidence>
<feature type="active site" description="Schiff-base intermediate with substrate" evidence="12 14">
    <location>
        <position position="167"/>
    </location>
</feature>
<comment type="pathway">
    <text evidence="2 12">Amino-acid biosynthesis; L-lysine biosynthesis via DAP pathway; (S)-tetrahydrodipicolinate from L-aspartate: step 3/4.</text>
</comment>
<proteinExistence type="inferred from homology"/>
<evidence type="ECO:0000256" key="15">
    <source>
        <dbReference type="PIRSR" id="PIRSR001365-2"/>
    </source>
</evidence>
<evidence type="ECO:0000256" key="14">
    <source>
        <dbReference type="PIRSR" id="PIRSR001365-1"/>
    </source>
</evidence>
<dbReference type="SUPFAM" id="SSF51569">
    <property type="entry name" value="Aldolase"/>
    <property type="match status" value="1"/>
</dbReference>
<keyword evidence="8 12" id="KW-0457">Lysine biosynthesis</keyword>
<evidence type="ECO:0000256" key="5">
    <source>
        <dbReference type="ARBA" id="ARBA00022490"/>
    </source>
</evidence>
<dbReference type="EC" id="4.3.3.7" evidence="4 12"/>
<organism evidence="16 17">
    <name type="scientific">Candidatus Pullibacteroides excrementavium</name>
    <dbReference type="NCBI Taxonomy" id="2840905"/>
    <lineage>
        <taxon>Bacteria</taxon>
        <taxon>Pseudomonadati</taxon>
        <taxon>Bacteroidota</taxon>
        <taxon>Bacteroidia</taxon>
        <taxon>Bacteroidales</taxon>
        <taxon>Candidatus Pullibacteroides</taxon>
    </lineage>
</organism>
<comment type="function">
    <text evidence="1 12">Catalyzes the condensation of (S)-aspartate-beta-semialdehyde [(S)-ASA] and pyruvate to 4-hydroxy-tetrahydrodipicolinate (HTPA).</text>
</comment>
<dbReference type="InterPro" id="IPR002220">
    <property type="entry name" value="DapA-like"/>
</dbReference>
<evidence type="ECO:0000256" key="12">
    <source>
        <dbReference type="HAMAP-Rule" id="MF_00418"/>
    </source>
</evidence>
<dbReference type="HAMAP" id="MF_00418">
    <property type="entry name" value="DapA"/>
    <property type="match status" value="1"/>
</dbReference>
<name>A0A9D9H109_9BACT</name>
<keyword evidence="5 12" id="KW-0963">Cytoplasm</keyword>
<evidence type="ECO:0000256" key="3">
    <source>
        <dbReference type="ARBA" id="ARBA00007592"/>
    </source>
</evidence>
<evidence type="ECO:0000256" key="1">
    <source>
        <dbReference type="ARBA" id="ARBA00003294"/>
    </source>
</evidence>
<evidence type="ECO:0000256" key="6">
    <source>
        <dbReference type="ARBA" id="ARBA00022605"/>
    </source>
</evidence>
<keyword evidence="7 12" id="KW-0220">Diaminopimelate biosynthesis</keyword>
<dbReference type="PANTHER" id="PTHR12128">
    <property type="entry name" value="DIHYDRODIPICOLINATE SYNTHASE"/>
    <property type="match status" value="1"/>
</dbReference>
<dbReference type="InterPro" id="IPR013785">
    <property type="entry name" value="Aldolase_TIM"/>
</dbReference>
<evidence type="ECO:0000256" key="4">
    <source>
        <dbReference type="ARBA" id="ARBA00012086"/>
    </source>
</evidence>
<evidence type="ECO:0000256" key="11">
    <source>
        <dbReference type="ARBA" id="ARBA00047836"/>
    </source>
</evidence>
<evidence type="ECO:0000256" key="9">
    <source>
        <dbReference type="ARBA" id="ARBA00023239"/>
    </source>
</evidence>
<feature type="site" description="Part of a proton relay during catalysis" evidence="12">
    <location>
        <position position="49"/>
    </location>
</feature>
<accession>A0A9D9H109</accession>
<evidence type="ECO:0000256" key="13">
    <source>
        <dbReference type="PIRNR" id="PIRNR001365"/>
    </source>
</evidence>
<keyword evidence="10 12" id="KW-0704">Schiff base</keyword>
<evidence type="ECO:0000313" key="16">
    <source>
        <dbReference type="EMBL" id="MBO8432441.1"/>
    </source>
</evidence>
<reference evidence="16" key="2">
    <citation type="journal article" date="2021" name="PeerJ">
        <title>Extensive microbial diversity within the chicken gut microbiome revealed by metagenomics and culture.</title>
        <authorList>
            <person name="Gilroy R."/>
            <person name="Ravi A."/>
            <person name="Getino M."/>
            <person name="Pursley I."/>
            <person name="Horton D.L."/>
            <person name="Alikhan N.F."/>
            <person name="Baker D."/>
            <person name="Gharbi K."/>
            <person name="Hall N."/>
            <person name="Watson M."/>
            <person name="Adriaenssens E.M."/>
            <person name="Foster-Nyarko E."/>
            <person name="Jarju S."/>
            <person name="Secka A."/>
            <person name="Antonio M."/>
            <person name="Oren A."/>
            <person name="Chaudhuri R.R."/>
            <person name="La Ragione R."/>
            <person name="Hildebrand F."/>
            <person name="Pallen M.J."/>
        </authorList>
    </citation>
    <scope>NUCLEOTIDE SEQUENCE</scope>
    <source>
        <strain evidence="16">2889</strain>
    </source>
</reference>
<dbReference type="InterPro" id="IPR005263">
    <property type="entry name" value="DapA"/>
</dbReference>
<dbReference type="PANTHER" id="PTHR12128:SF66">
    <property type="entry name" value="4-HYDROXY-2-OXOGLUTARATE ALDOLASE, MITOCHONDRIAL"/>
    <property type="match status" value="1"/>
</dbReference>
<dbReference type="GO" id="GO:0009089">
    <property type="term" value="P:lysine biosynthetic process via diaminopimelate"/>
    <property type="evidence" value="ECO:0007669"/>
    <property type="project" value="UniProtKB-UniRule"/>
</dbReference>
<evidence type="ECO:0000256" key="10">
    <source>
        <dbReference type="ARBA" id="ARBA00023270"/>
    </source>
</evidence>
<feature type="binding site" evidence="12 15">
    <location>
        <position position="50"/>
    </location>
    <ligand>
        <name>pyruvate</name>
        <dbReference type="ChEBI" id="CHEBI:15361"/>
    </ligand>
</feature>
<evidence type="ECO:0000256" key="8">
    <source>
        <dbReference type="ARBA" id="ARBA00023154"/>
    </source>
</evidence>
<dbReference type="EMBL" id="JADIMZ010000059">
    <property type="protein sequence ID" value="MBO8432441.1"/>
    <property type="molecule type" value="Genomic_DNA"/>
</dbReference>
<dbReference type="Pfam" id="PF00701">
    <property type="entry name" value="DHDPS"/>
    <property type="match status" value="1"/>
</dbReference>